<sequence length="145" mass="15609">MRLFEFELARGYPSAPLLFSGKLAPITTLLKRVYNSDNWCGAVKTAANISEVEATWTVPAISIPVNASKTDHFSSYQWIGMGGTGSCPNNGDLLQAGTGAEINGGDPFYYAYYQLFGTGGPMVNRDLTGKRTLNVSLPVTACMSR</sequence>
<reference evidence="1" key="1">
    <citation type="submission" date="2022-07" db="EMBL/GenBank/DDBJ databases">
        <title>Genome Sequence of Lecanicillium saksenae.</title>
        <authorList>
            <person name="Buettner E."/>
        </authorList>
    </citation>
    <scope>NUCLEOTIDE SEQUENCE</scope>
    <source>
        <strain evidence="1">VT-O1</strain>
    </source>
</reference>
<accession>A0ACC1QMG8</accession>
<dbReference type="Proteomes" id="UP001148737">
    <property type="component" value="Unassembled WGS sequence"/>
</dbReference>
<dbReference type="EMBL" id="JANAKD010001447">
    <property type="protein sequence ID" value="KAJ3479369.1"/>
    <property type="molecule type" value="Genomic_DNA"/>
</dbReference>
<name>A0ACC1QMG8_9HYPO</name>
<organism evidence="1 2">
    <name type="scientific">Lecanicillium saksenae</name>
    <dbReference type="NCBI Taxonomy" id="468837"/>
    <lineage>
        <taxon>Eukaryota</taxon>
        <taxon>Fungi</taxon>
        <taxon>Dikarya</taxon>
        <taxon>Ascomycota</taxon>
        <taxon>Pezizomycotina</taxon>
        <taxon>Sordariomycetes</taxon>
        <taxon>Hypocreomycetidae</taxon>
        <taxon>Hypocreales</taxon>
        <taxon>Cordycipitaceae</taxon>
        <taxon>Lecanicillium</taxon>
    </lineage>
</organism>
<keyword evidence="2" id="KW-1185">Reference proteome</keyword>
<gene>
    <name evidence="1" type="ORF">NLG97_g8337</name>
</gene>
<proteinExistence type="predicted"/>
<comment type="caution">
    <text evidence="1">The sequence shown here is derived from an EMBL/GenBank/DDBJ whole genome shotgun (WGS) entry which is preliminary data.</text>
</comment>
<evidence type="ECO:0000313" key="1">
    <source>
        <dbReference type="EMBL" id="KAJ3479369.1"/>
    </source>
</evidence>
<evidence type="ECO:0000313" key="2">
    <source>
        <dbReference type="Proteomes" id="UP001148737"/>
    </source>
</evidence>
<protein>
    <submittedName>
        <fullName evidence="1">Uncharacterized protein</fullName>
    </submittedName>
</protein>